<dbReference type="AlphaFoldDB" id="A0A6N4VCD9"/>
<sequence>MYIVAGVTLRRARRADQTMGYRLDVITDNVPEAVRRAGGLMFDYGRAGWQVVLITDDDMHSRALTILGARVEAPRDDIETECDNARRESRAVVAPLGALRQHPELSAGYGSRVLLWGEHLDQEPAAGLCTFWYQLSSAARSFKACALGSVGGAPAAERGEQFWMTHKAGALSGPCDEPTRLCSHLERRDGGRGRWPTAMEEFVRG</sequence>
<protein>
    <submittedName>
        <fullName evidence="1">Uncharacterized protein</fullName>
    </submittedName>
</protein>
<evidence type="ECO:0000313" key="2">
    <source>
        <dbReference type="Proteomes" id="UP000466785"/>
    </source>
</evidence>
<evidence type="ECO:0000313" key="1">
    <source>
        <dbReference type="EMBL" id="BBX51317.1"/>
    </source>
</evidence>
<dbReference type="Proteomes" id="UP000466785">
    <property type="component" value="Chromosome"/>
</dbReference>
<organism evidence="1 2">
    <name type="scientific">Mycolicibacterium poriferae</name>
    <dbReference type="NCBI Taxonomy" id="39694"/>
    <lineage>
        <taxon>Bacteria</taxon>
        <taxon>Bacillati</taxon>
        <taxon>Actinomycetota</taxon>
        <taxon>Actinomycetes</taxon>
        <taxon>Mycobacteriales</taxon>
        <taxon>Mycobacteriaceae</taxon>
        <taxon>Mycolicibacterium</taxon>
    </lineage>
</organism>
<reference evidence="1 2" key="1">
    <citation type="journal article" date="2019" name="Emerg. Microbes Infect.">
        <title>Comprehensive subspecies identification of 175 nontuberculous mycobacteria species based on 7547 genomic profiles.</title>
        <authorList>
            <person name="Matsumoto Y."/>
            <person name="Kinjo T."/>
            <person name="Motooka D."/>
            <person name="Nabeya D."/>
            <person name="Jung N."/>
            <person name="Uechi K."/>
            <person name="Horii T."/>
            <person name="Iida T."/>
            <person name="Fujita J."/>
            <person name="Nakamura S."/>
        </authorList>
    </citation>
    <scope>NUCLEOTIDE SEQUENCE [LARGE SCALE GENOMIC DNA]</scope>
    <source>
        <strain evidence="1 2">JCM 12603</strain>
    </source>
</reference>
<gene>
    <name evidence="1" type="ORF">MPOR_23430</name>
</gene>
<accession>A0A6N4VCD9</accession>
<name>A0A6N4VCD9_9MYCO</name>
<dbReference type="EMBL" id="AP022570">
    <property type="protein sequence ID" value="BBX51317.1"/>
    <property type="molecule type" value="Genomic_DNA"/>
</dbReference>
<keyword evidence="2" id="KW-1185">Reference proteome</keyword>
<dbReference type="KEGG" id="mpof:MPOR_23430"/>
<proteinExistence type="predicted"/>